<dbReference type="CDD" id="cd01335">
    <property type="entry name" value="Radical_SAM"/>
    <property type="match status" value="1"/>
</dbReference>
<dbReference type="NCBIfam" id="TIGR03994">
    <property type="entry name" value="rSAM_HemZ"/>
    <property type="match status" value="1"/>
</dbReference>
<dbReference type="GO" id="GO:0006779">
    <property type="term" value="P:porphyrin-containing compound biosynthetic process"/>
    <property type="evidence" value="ECO:0007669"/>
    <property type="project" value="TreeGrafter"/>
</dbReference>
<dbReference type="EMBL" id="CP048000">
    <property type="protein sequence ID" value="QHQ61200.1"/>
    <property type="molecule type" value="Genomic_DNA"/>
</dbReference>
<keyword evidence="2" id="KW-0560">Oxidoreductase</keyword>
<dbReference type="InterPro" id="IPR006638">
    <property type="entry name" value="Elp3/MiaA/NifB-like_rSAM"/>
</dbReference>
<dbReference type="PANTHER" id="PTHR13932:SF1">
    <property type="entry name" value="OXYGEN-INDEPENDENT COPROPORPHYRINOGEN-III OXIDASE-LIKE PROTEIN HEMZ"/>
    <property type="match status" value="1"/>
</dbReference>
<evidence type="ECO:0000259" key="1">
    <source>
        <dbReference type="PROSITE" id="PS51918"/>
    </source>
</evidence>
<dbReference type="SMART" id="SM00729">
    <property type="entry name" value="Elp3"/>
    <property type="match status" value="1"/>
</dbReference>
<dbReference type="Gene3D" id="3.80.30.20">
    <property type="entry name" value="tm_1862 like domain"/>
    <property type="match status" value="1"/>
</dbReference>
<accession>A0A6P1TJ22</accession>
<name>A0A6P1TJ22_9FIRM</name>
<proteinExistence type="predicted"/>
<dbReference type="PROSITE" id="PS51918">
    <property type="entry name" value="RADICAL_SAM"/>
    <property type="match status" value="1"/>
</dbReference>
<dbReference type="GO" id="GO:0051989">
    <property type="term" value="F:coproporphyrinogen dehydrogenase activity"/>
    <property type="evidence" value="ECO:0007669"/>
    <property type="project" value="UniProtKB-EC"/>
</dbReference>
<sequence length="528" mass="61069">MIQVYLSKDEYEYDIHSLVKAFYPNDQIKVHKEFPSDQNSKKDSINGNLLWDIKGQKDLYTSLVWDNVEIFIDFLDPFIEIKAIEKEVLLYSEKRSYANLQDKILIDYNRKAGPGSNKVKRNHLKRMLYCCLSHITGRELPWGTLTGVRPTKIAYEKLEEHIPEEEIIDYLKKEYLCSEEKTALSLQVAKREITLLNEMDYRKGYSIYIGIPFCPSTCLYCSFTSYSLEKYESEVESYLDALYKEITYAGSCNIDKKLTTVYLGGGTPTTLTARQLDGLLTHIKKNFDFTSVLEYTVEAGRPDSITSEKLKVLKDHGVTRISINPQTMNQRTLDLIGRKHSVKQVIEAFHMARDYGHTNINMDIIIGLPGEKSEDVAFTLEEMDKLTPDSLTVHTLAIKRAARLNIQKEEYQDMVSADTTNMLKLTSDYTKQAGYLPYYLYRQKNMADNLENIGYSKFGKEGLYNILIMEEKQTILALGAGALSKFVFHKENRIERVENVKSLKDYVERVDEMIERKRIFLKENSCFI</sequence>
<dbReference type="Pfam" id="PF04055">
    <property type="entry name" value="Radical_SAM"/>
    <property type="match status" value="1"/>
</dbReference>
<dbReference type="GO" id="GO:0051539">
    <property type="term" value="F:4 iron, 4 sulfur cluster binding"/>
    <property type="evidence" value="ECO:0007669"/>
    <property type="project" value="TreeGrafter"/>
</dbReference>
<feature type="domain" description="Radical SAM core" evidence="1">
    <location>
        <begin position="199"/>
        <end position="436"/>
    </location>
</feature>
<dbReference type="SFLD" id="SFLDS00029">
    <property type="entry name" value="Radical_SAM"/>
    <property type="match status" value="1"/>
</dbReference>
<organism evidence="2 3">
    <name type="scientific">Anaerocolumna sedimenticola</name>
    <dbReference type="NCBI Taxonomy" id="2696063"/>
    <lineage>
        <taxon>Bacteria</taxon>
        <taxon>Bacillati</taxon>
        <taxon>Bacillota</taxon>
        <taxon>Clostridia</taxon>
        <taxon>Lachnospirales</taxon>
        <taxon>Lachnospiraceae</taxon>
        <taxon>Anaerocolumna</taxon>
    </lineage>
</organism>
<dbReference type="InterPro" id="IPR023404">
    <property type="entry name" value="rSAM_horseshoe"/>
</dbReference>
<dbReference type="AlphaFoldDB" id="A0A6P1TJ22"/>
<dbReference type="InterPro" id="IPR023995">
    <property type="entry name" value="HemZ"/>
</dbReference>
<evidence type="ECO:0000313" key="3">
    <source>
        <dbReference type="Proteomes" id="UP000464314"/>
    </source>
</evidence>
<gene>
    <name evidence="2" type="primary">hemZ</name>
    <name evidence="2" type="ORF">Ana3638_10800</name>
</gene>
<keyword evidence="3" id="KW-1185">Reference proteome</keyword>
<dbReference type="InterPro" id="IPR007197">
    <property type="entry name" value="rSAM"/>
</dbReference>
<dbReference type="RefSeq" id="WP_161838026.1">
    <property type="nucleotide sequence ID" value="NZ_CP048000.1"/>
</dbReference>
<dbReference type="SFLD" id="SFLDF00310">
    <property type="entry name" value="oxygen-independent_coproporphy"/>
    <property type="match status" value="1"/>
</dbReference>
<dbReference type="KEGG" id="anr:Ana3638_10800"/>
<dbReference type="GO" id="GO:0005737">
    <property type="term" value="C:cytoplasm"/>
    <property type="evidence" value="ECO:0007669"/>
    <property type="project" value="TreeGrafter"/>
</dbReference>
<dbReference type="PANTHER" id="PTHR13932">
    <property type="entry name" value="COPROPORPHYRINIGEN III OXIDASE"/>
    <property type="match status" value="1"/>
</dbReference>
<dbReference type="EC" id="1.3.98.3" evidence="2"/>
<evidence type="ECO:0000313" key="2">
    <source>
        <dbReference type="EMBL" id="QHQ61200.1"/>
    </source>
</evidence>
<dbReference type="InterPro" id="IPR034505">
    <property type="entry name" value="Coproporphyrinogen-III_oxidase"/>
</dbReference>
<dbReference type="SFLD" id="SFLDG01065">
    <property type="entry name" value="anaerobic_coproporphyrinogen-I"/>
    <property type="match status" value="1"/>
</dbReference>
<dbReference type="SUPFAM" id="SSF102114">
    <property type="entry name" value="Radical SAM enzymes"/>
    <property type="match status" value="1"/>
</dbReference>
<dbReference type="InterPro" id="IPR058240">
    <property type="entry name" value="rSAM_sf"/>
</dbReference>
<reference evidence="2 3" key="1">
    <citation type="submission" date="2020-01" db="EMBL/GenBank/DDBJ databases">
        <title>Genome analysis of Anaerocolumna sp. CBA3638.</title>
        <authorList>
            <person name="Kim J."/>
            <person name="Roh S.W."/>
        </authorList>
    </citation>
    <scope>NUCLEOTIDE SEQUENCE [LARGE SCALE GENOMIC DNA]</scope>
    <source>
        <strain evidence="2 3">CBA3638</strain>
    </source>
</reference>
<protein>
    <submittedName>
        <fullName evidence="2">Coproporphyrinogen dehydrogenase HemZ</fullName>
        <ecNumber evidence="2">1.3.98.3</ecNumber>
    </submittedName>
</protein>
<dbReference type="Proteomes" id="UP000464314">
    <property type="component" value="Chromosome"/>
</dbReference>
<dbReference type="SFLD" id="SFLDG01082">
    <property type="entry name" value="B12-binding_domain_containing"/>
    <property type="match status" value="1"/>
</dbReference>